<reference evidence="2" key="1">
    <citation type="journal article" date="2020" name="bioRxiv">
        <title>Whole genome comparisons of ergot fungi reveals the divergence and evolution of species within the genus Claviceps are the result of varying mechanisms driving genome evolution and host range expansion.</title>
        <authorList>
            <person name="Wyka S.A."/>
            <person name="Mondo S.J."/>
            <person name="Liu M."/>
            <person name="Dettman J."/>
            <person name="Nalam V."/>
            <person name="Broders K.D."/>
        </authorList>
    </citation>
    <scope>NUCLEOTIDE SEQUENCE</scope>
    <source>
        <strain evidence="2">CCC 602</strain>
    </source>
</reference>
<keyword evidence="1" id="KW-0175">Coiled coil</keyword>
<evidence type="ECO:0000256" key="1">
    <source>
        <dbReference type="SAM" id="Coils"/>
    </source>
</evidence>
<name>A0A9P7SXA3_9HYPO</name>
<comment type="caution">
    <text evidence="2">The sequence shown here is derived from an EMBL/GenBank/DDBJ whole genome shotgun (WGS) entry which is preliminary data.</text>
</comment>
<dbReference type="EMBL" id="SRPW01000915">
    <property type="protein sequence ID" value="KAG6011248.1"/>
    <property type="molecule type" value="Genomic_DNA"/>
</dbReference>
<accession>A0A9P7SXA3</accession>
<evidence type="ECO:0000313" key="3">
    <source>
        <dbReference type="Proteomes" id="UP000748025"/>
    </source>
</evidence>
<feature type="coiled-coil region" evidence="1">
    <location>
        <begin position="359"/>
        <end position="386"/>
    </location>
</feature>
<organism evidence="2 3">
    <name type="scientific">Claviceps pusilla</name>
    <dbReference type="NCBI Taxonomy" id="123648"/>
    <lineage>
        <taxon>Eukaryota</taxon>
        <taxon>Fungi</taxon>
        <taxon>Dikarya</taxon>
        <taxon>Ascomycota</taxon>
        <taxon>Pezizomycotina</taxon>
        <taxon>Sordariomycetes</taxon>
        <taxon>Hypocreomycetidae</taxon>
        <taxon>Hypocreales</taxon>
        <taxon>Clavicipitaceae</taxon>
        <taxon>Claviceps</taxon>
    </lineage>
</organism>
<keyword evidence="3" id="KW-1185">Reference proteome</keyword>
<dbReference type="Proteomes" id="UP000748025">
    <property type="component" value="Unassembled WGS sequence"/>
</dbReference>
<protein>
    <submittedName>
        <fullName evidence="2">Uncharacterized protein</fullName>
    </submittedName>
</protein>
<sequence>MLARDLVVLGDVELDQYLDTTRLSGGEVNIDIEGWENLSQEQQDDLKQRLWIRTQNPRGVDLAQLNAQWPHTSADNSGSQLLHQPVCFERSSSATPPPLSEEQLREHDKLYYDALISLGGRPWYPTDCLQEISDESQLGQEMLTSWDVEELSILYQTQFRKWWRFCQWQRYVRGIPLADGYPEFHNLLKPILAQDPEYVQCPSDNELDATVKRVFDSYNSHYYSSKVDGGFSQHVKNVKDRLEEHGFTRNFQLQEDPKRQDKVTTWIEYLSFEYWRQERWARVVKRCDAAWQKVVDSKMLSPSTKPRDVLYFFIHDDGVFKHHEDQALQDVKSAQKEGIRALERTVIFEQKSPARTRALREAALRLDNAQKRLKFLKQRSAVIEEYRCVARKHEKAKTKVERWNLFLSWILEQLPFVQAELNGEAMATEPSLRVFRGTKRRIHWYEDESPEDESLKRERQITQAMSVSSGASTIAQRLNDL</sequence>
<gene>
    <name evidence="2" type="ORF">E4U43_008457</name>
</gene>
<dbReference type="OrthoDB" id="4961501at2759"/>
<evidence type="ECO:0000313" key="2">
    <source>
        <dbReference type="EMBL" id="KAG6011248.1"/>
    </source>
</evidence>
<proteinExistence type="predicted"/>
<dbReference type="AlphaFoldDB" id="A0A9P7SXA3"/>